<sequence>MTEVTRSLSEQDQKTKSNALICYACLILGSFTGVFYIAGGLLAMLKRGAAEGSIFADHIENAVTIFWASIILTVIGIFSLPLFGIGYLIIVATSVWVLFRCVKGWLRLMDNRSFN</sequence>
<reference evidence="3" key="1">
    <citation type="submission" date="2016-10" db="EMBL/GenBank/DDBJ databases">
        <authorList>
            <person name="Varghese N."/>
            <person name="Submissions S."/>
        </authorList>
    </citation>
    <scope>NUCLEOTIDE SEQUENCE [LARGE SCALE GENOMIC DNA]</scope>
    <source>
        <strain evidence="3">CGMCC 1.7062</strain>
    </source>
</reference>
<dbReference type="RefSeq" id="WP_103878776.1">
    <property type="nucleotide sequence ID" value="NZ_FNVG01000002.1"/>
</dbReference>
<gene>
    <name evidence="2" type="ORF">SAMN04488244_102171</name>
</gene>
<feature type="transmembrane region" description="Helical" evidence="1">
    <location>
        <begin position="20"/>
        <end position="45"/>
    </location>
</feature>
<keyword evidence="1" id="KW-0812">Transmembrane</keyword>
<evidence type="ECO:0000256" key="1">
    <source>
        <dbReference type="SAM" id="Phobius"/>
    </source>
</evidence>
<keyword evidence="1" id="KW-0472">Membrane</keyword>
<organism evidence="2 3">
    <name type="scientific">Vibrio hangzhouensis</name>
    <dbReference type="NCBI Taxonomy" id="462991"/>
    <lineage>
        <taxon>Bacteria</taxon>
        <taxon>Pseudomonadati</taxon>
        <taxon>Pseudomonadota</taxon>
        <taxon>Gammaproteobacteria</taxon>
        <taxon>Vibrionales</taxon>
        <taxon>Vibrionaceae</taxon>
        <taxon>Vibrio</taxon>
    </lineage>
</organism>
<accession>A0A1H5T978</accession>
<feature type="transmembrane region" description="Helical" evidence="1">
    <location>
        <begin position="65"/>
        <end position="98"/>
    </location>
</feature>
<evidence type="ECO:0000313" key="2">
    <source>
        <dbReference type="EMBL" id="SEF59336.1"/>
    </source>
</evidence>
<dbReference type="AlphaFoldDB" id="A0A1H5T978"/>
<name>A0A1H5T978_9VIBR</name>
<dbReference type="OrthoDB" id="5405464at2"/>
<keyword evidence="3" id="KW-1185">Reference proteome</keyword>
<proteinExistence type="predicted"/>
<evidence type="ECO:0000313" key="3">
    <source>
        <dbReference type="Proteomes" id="UP000236721"/>
    </source>
</evidence>
<protein>
    <submittedName>
        <fullName evidence="2">Uncharacterized membrane protein</fullName>
    </submittedName>
</protein>
<keyword evidence="1" id="KW-1133">Transmembrane helix</keyword>
<dbReference type="EMBL" id="FNVG01000002">
    <property type="protein sequence ID" value="SEF59336.1"/>
    <property type="molecule type" value="Genomic_DNA"/>
</dbReference>
<dbReference type="Proteomes" id="UP000236721">
    <property type="component" value="Unassembled WGS sequence"/>
</dbReference>